<sequence length="369" mass="41490">MDTTRVVCDLSFLYWSVINGKLMPDGRKLNNIAQWPAIKTDRQLASFLGLMSYFRSSIPCYSRLTKDLDSLKQYKDLAAVWNESHTTDSSLSAIGGMLYQIVDDQICYVGLVSRNLTVSERNYTSDSDSSKPVAVKASPLRKSDTTSAASKKLHDELIFRTLRFADYITPPASERDDMIISQHLLGHFGIKHVENAIHTEGFHWKNLCQDIGRILGECIKCNKFNIAKEGYNPFRSNNTALPLDGWWMDLGDMGVINIVGIDRILALAYNPLGNCTAESYIKLTKATTIKLLNADYSKKKPTDSSEIADEKIINERYCFVQDVLIPTISKRIIDTQAVYHAKFAKKHKVVESPYPIDSSDVVPELCGRS</sequence>
<keyword evidence="3" id="KW-1185">Reference proteome</keyword>
<dbReference type="InterPro" id="IPR043128">
    <property type="entry name" value="Rev_trsase/Diguanyl_cyclase"/>
</dbReference>
<dbReference type="Pfam" id="PF17921">
    <property type="entry name" value="Integrase_H2C2"/>
    <property type="match status" value="1"/>
</dbReference>
<dbReference type="AlphaFoldDB" id="A0A0B7NNW9"/>
<dbReference type="Gene3D" id="1.10.340.70">
    <property type="match status" value="1"/>
</dbReference>
<feature type="domain" description="Integrase zinc-binding" evidence="1">
    <location>
        <begin position="170"/>
        <end position="225"/>
    </location>
</feature>
<dbReference type="InterPro" id="IPR043502">
    <property type="entry name" value="DNA/RNA_pol_sf"/>
</dbReference>
<evidence type="ECO:0000313" key="3">
    <source>
        <dbReference type="Proteomes" id="UP000054107"/>
    </source>
</evidence>
<dbReference type="PANTHER" id="PTHR37984:SF9">
    <property type="entry name" value="INTEGRASE CATALYTIC DOMAIN-CONTAINING PROTEIN"/>
    <property type="match status" value="1"/>
</dbReference>
<accession>A0A0B7NNW9</accession>
<dbReference type="OrthoDB" id="41323at2759"/>
<name>A0A0B7NNW9_9FUNG</name>
<proteinExistence type="predicted"/>
<gene>
    <name evidence="2" type="primary">PARPA_10896.1 scaffold 41979</name>
</gene>
<dbReference type="EMBL" id="LN733219">
    <property type="protein sequence ID" value="CEP16624.1"/>
    <property type="molecule type" value="Genomic_DNA"/>
</dbReference>
<dbReference type="Proteomes" id="UP000054107">
    <property type="component" value="Unassembled WGS sequence"/>
</dbReference>
<dbReference type="STRING" id="35722.A0A0B7NNW9"/>
<dbReference type="PANTHER" id="PTHR37984">
    <property type="entry name" value="PROTEIN CBG26694"/>
    <property type="match status" value="1"/>
</dbReference>
<dbReference type="Gene3D" id="3.30.70.270">
    <property type="match status" value="1"/>
</dbReference>
<dbReference type="SUPFAM" id="SSF56672">
    <property type="entry name" value="DNA/RNA polymerases"/>
    <property type="match status" value="1"/>
</dbReference>
<dbReference type="InterPro" id="IPR041588">
    <property type="entry name" value="Integrase_H2C2"/>
</dbReference>
<dbReference type="InterPro" id="IPR050951">
    <property type="entry name" value="Retrovirus_Pol_polyprotein"/>
</dbReference>
<organism evidence="2 3">
    <name type="scientific">Parasitella parasitica</name>
    <dbReference type="NCBI Taxonomy" id="35722"/>
    <lineage>
        <taxon>Eukaryota</taxon>
        <taxon>Fungi</taxon>
        <taxon>Fungi incertae sedis</taxon>
        <taxon>Mucoromycota</taxon>
        <taxon>Mucoromycotina</taxon>
        <taxon>Mucoromycetes</taxon>
        <taxon>Mucorales</taxon>
        <taxon>Mucorineae</taxon>
        <taxon>Mucoraceae</taxon>
        <taxon>Parasitella</taxon>
    </lineage>
</organism>
<evidence type="ECO:0000259" key="1">
    <source>
        <dbReference type="Pfam" id="PF17921"/>
    </source>
</evidence>
<reference evidence="2 3" key="1">
    <citation type="submission" date="2014-09" db="EMBL/GenBank/DDBJ databases">
        <authorList>
            <person name="Ellenberger Sabrina"/>
        </authorList>
    </citation>
    <scope>NUCLEOTIDE SEQUENCE [LARGE SCALE GENOMIC DNA]</scope>
    <source>
        <strain evidence="2 3">CBS 412.66</strain>
    </source>
</reference>
<evidence type="ECO:0000313" key="2">
    <source>
        <dbReference type="EMBL" id="CEP16624.1"/>
    </source>
</evidence>
<protein>
    <recommendedName>
        <fullName evidence="1">Integrase zinc-binding domain-containing protein</fullName>
    </recommendedName>
</protein>